<dbReference type="AlphaFoldDB" id="A0A2X2X1K5"/>
<evidence type="ECO:0000256" key="1">
    <source>
        <dbReference type="SAM" id="Phobius"/>
    </source>
</evidence>
<dbReference type="EMBL" id="FNEG01000001">
    <property type="protein sequence ID" value="SDI17128.1"/>
    <property type="molecule type" value="Genomic_DNA"/>
</dbReference>
<organism evidence="3 5">
    <name type="scientific">Chryseobacterium jejuense</name>
    <dbReference type="NCBI Taxonomy" id="445960"/>
    <lineage>
        <taxon>Bacteria</taxon>
        <taxon>Pseudomonadati</taxon>
        <taxon>Bacteroidota</taxon>
        <taxon>Flavobacteriia</taxon>
        <taxon>Flavobacteriales</taxon>
        <taxon>Weeksellaceae</taxon>
        <taxon>Chryseobacterium group</taxon>
        <taxon>Chryseobacterium</taxon>
    </lineage>
</organism>
<proteinExistence type="predicted"/>
<sequence length="159" mass="18734">MKYLPFEHIIYSTNLSEEEVFTRLSGFVEPEKFGFKKRSDKEYEGYVYESGFEISRIIKNRNSFAPDISGIIQKNNKGAQIEVKMRLKWYVLIFLIGWCLLAILFLLVMLVKVRDIIDILLPLFMLAFVYALTMIGFKIESNQSKDDFKKYFAAEIERE</sequence>
<accession>A0A2X2X1K5</accession>
<dbReference type="STRING" id="445960.SAMN05421542_0305"/>
<dbReference type="OrthoDB" id="6400838at2"/>
<keyword evidence="1" id="KW-0812">Transmembrane</keyword>
<name>A0A2X2X1K5_CHRJE</name>
<keyword evidence="4" id="KW-1185">Reference proteome</keyword>
<protein>
    <submittedName>
        <fullName evidence="3">Uncharacterized protein</fullName>
    </submittedName>
</protein>
<dbReference type="Proteomes" id="UP000199426">
    <property type="component" value="Unassembled WGS sequence"/>
</dbReference>
<reference evidence="2 4" key="1">
    <citation type="submission" date="2016-10" db="EMBL/GenBank/DDBJ databases">
        <authorList>
            <person name="Varghese N."/>
            <person name="Submissions S."/>
        </authorList>
    </citation>
    <scope>NUCLEOTIDE SEQUENCE [LARGE SCALE GENOMIC DNA]</scope>
    <source>
        <strain evidence="2 4">DSM 19299</strain>
    </source>
</reference>
<gene>
    <name evidence="3" type="ORF">NCTC13492_03650</name>
    <name evidence="2" type="ORF">SAMN05421542_0305</name>
</gene>
<keyword evidence="1" id="KW-0472">Membrane</keyword>
<evidence type="ECO:0000313" key="2">
    <source>
        <dbReference type="EMBL" id="SDI17128.1"/>
    </source>
</evidence>
<evidence type="ECO:0000313" key="4">
    <source>
        <dbReference type="Proteomes" id="UP000199426"/>
    </source>
</evidence>
<dbReference type="RefSeq" id="WP_089732884.1">
    <property type="nucleotide sequence ID" value="NZ_FNEG01000001.1"/>
</dbReference>
<evidence type="ECO:0000313" key="5">
    <source>
        <dbReference type="Proteomes" id="UP000251670"/>
    </source>
</evidence>
<feature type="transmembrane region" description="Helical" evidence="1">
    <location>
        <begin position="116"/>
        <end position="137"/>
    </location>
</feature>
<dbReference type="EMBL" id="UAWB01000013">
    <property type="protein sequence ID" value="SQB46574.1"/>
    <property type="molecule type" value="Genomic_DNA"/>
</dbReference>
<feature type="transmembrane region" description="Helical" evidence="1">
    <location>
        <begin position="89"/>
        <end position="110"/>
    </location>
</feature>
<reference evidence="3 5" key="2">
    <citation type="submission" date="2018-06" db="EMBL/GenBank/DDBJ databases">
        <authorList>
            <consortium name="Pathogen Informatics"/>
            <person name="Doyle S."/>
        </authorList>
    </citation>
    <scope>NUCLEOTIDE SEQUENCE [LARGE SCALE GENOMIC DNA]</scope>
    <source>
        <strain evidence="3 5">NCTC13492</strain>
    </source>
</reference>
<evidence type="ECO:0000313" key="3">
    <source>
        <dbReference type="EMBL" id="SQB46574.1"/>
    </source>
</evidence>
<dbReference type="Proteomes" id="UP000251670">
    <property type="component" value="Unassembled WGS sequence"/>
</dbReference>
<keyword evidence="1" id="KW-1133">Transmembrane helix</keyword>